<proteinExistence type="predicted"/>
<gene>
    <name evidence="1" type="ORF">EVA_06473</name>
</gene>
<accession>J9GS43</accession>
<protein>
    <submittedName>
        <fullName evidence="1">Uncharacterized protein</fullName>
    </submittedName>
</protein>
<dbReference type="EMBL" id="AMCI01001474">
    <property type="protein sequence ID" value="EJX05418.1"/>
    <property type="molecule type" value="Genomic_DNA"/>
</dbReference>
<reference evidence="1" key="1">
    <citation type="journal article" date="2012" name="PLoS ONE">
        <title>Gene sets for utilization of primary and secondary nutrition supplies in the distal gut of endangered iberian lynx.</title>
        <authorList>
            <person name="Alcaide M."/>
            <person name="Messina E."/>
            <person name="Richter M."/>
            <person name="Bargiela R."/>
            <person name="Peplies J."/>
            <person name="Huws S.A."/>
            <person name="Newbold C.J."/>
            <person name="Golyshin P.N."/>
            <person name="Simon M.A."/>
            <person name="Lopez G."/>
            <person name="Yakimov M.M."/>
            <person name="Ferrer M."/>
        </authorList>
    </citation>
    <scope>NUCLEOTIDE SEQUENCE</scope>
</reference>
<evidence type="ECO:0000313" key="1">
    <source>
        <dbReference type="EMBL" id="EJX05418.1"/>
    </source>
</evidence>
<organism evidence="1">
    <name type="scientific">gut metagenome</name>
    <dbReference type="NCBI Taxonomy" id="749906"/>
    <lineage>
        <taxon>unclassified sequences</taxon>
        <taxon>metagenomes</taxon>
        <taxon>organismal metagenomes</taxon>
    </lineage>
</organism>
<sequence length="68" mass="7606">MLHDPALALELCDRLVMMEKGRIASVLALKGTSLLQIEQFLEPLCPGIRVKKDAETGSFYCIQTHMKC</sequence>
<comment type="caution">
    <text evidence="1">The sequence shown here is derived from an EMBL/GenBank/DDBJ whole genome shotgun (WGS) entry which is preliminary data.</text>
</comment>
<dbReference type="AlphaFoldDB" id="J9GS43"/>
<name>J9GS43_9ZZZZ</name>